<sequence>MALQACPHDLTSVKTAYIEYLGNSLTQVHRIRTSFLLYHGGGFFTGSIRQPIYDGRALAGLGDETLRTSCGLSAFYSLFTLQLNGRDDDQGDYKLGFLARIPLISNLDFTSKPELILEKDLAPGVWDTLEALKWVNNHIENFGGDKDSITLAGESSGAVIVSLFSKTPYAIGLYKRQIVQSATAMWTLMDDELAVFQRSGTVSEKVGCVSETFKLLHHPDEVVECMRRKNFSYNAYQ</sequence>
<dbReference type="OrthoDB" id="9000293at2759"/>
<dbReference type="Proteomes" id="UP000499080">
    <property type="component" value="Unassembled WGS sequence"/>
</dbReference>
<evidence type="ECO:0000313" key="7">
    <source>
        <dbReference type="EMBL" id="GBM49088.1"/>
    </source>
</evidence>
<comment type="similarity">
    <text evidence="1 5">Belongs to the type-B carboxylesterase/lipase family.</text>
</comment>
<dbReference type="InterPro" id="IPR002018">
    <property type="entry name" value="CarbesteraseB"/>
</dbReference>
<keyword evidence="2" id="KW-0719">Serine esterase</keyword>
<evidence type="ECO:0000256" key="1">
    <source>
        <dbReference type="ARBA" id="ARBA00005964"/>
    </source>
</evidence>
<comment type="caution">
    <text evidence="7">The sequence shown here is derived from an EMBL/GenBank/DDBJ whole genome shotgun (WGS) entry which is preliminary data.</text>
</comment>
<reference evidence="7 8" key="1">
    <citation type="journal article" date="2019" name="Sci. Rep.">
        <title>Orb-weaving spider Araneus ventricosus genome elucidates the spidroin gene catalogue.</title>
        <authorList>
            <person name="Kono N."/>
            <person name="Nakamura H."/>
            <person name="Ohtoshi R."/>
            <person name="Moran D.A.P."/>
            <person name="Shinohara A."/>
            <person name="Yoshida Y."/>
            <person name="Fujiwara M."/>
            <person name="Mori M."/>
            <person name="Tomita M."/>
            <person name="Arakawa K."/>
        </authorList>
    </citation>
    <scope>NUCLEOTIDE SEQUENCE [LARGE SCALE GENOMIC DNA]</scope>
</reference>
<dbReference type="PROSITE" id="PS00122">
    <property type="entry name" value="CARBOXYLESTERASE_B_1"/>
    <property type="match status" value="1"/>
</dbReference>
<dbReference type="SUPFAM" id="SSF53474">
    <property type="entry name" value="alpha/beta-Hydrolases"/>
    <property type="match status" value="1"/>
</dbReference>
<dbReference type="InterPro" id="IPR019826">
    <property type="entry name" value="Carboxylesterase_B_AS"/>
</dbReference>
<keyword evidence="4" id="KW-0325">Glycoprotein</keyword>
<dbReference type="GO" id="GO:0052689">
    <property type="term" value="F:carboxylic ester hydrolase activity"/>
    <property type="evidence" value="ECO:0007669"/>
    <property type="project" value="UniProtKB-KW"/>
</dbReference>
<gene>
    <name evidence="7" type="ORF">AVEN_266444_1</name>
</gene>
<feature type="domain" description="Carboxylesterase type B" evidence="6">
    <location>
        <begin position="124"/>
        <end position="230"/>
    </location>
</feature>
<dbReference type="AlphaFoldDB" id="A0A4Y2G905"/>
<dbReference type="Pfam" id="PF00135">
    <property type="entry name" value="COesterase"/>
    <property type="match status" value="1"/>
</dbReference>
<proteinExistence type="inferred from homology"/>
<name>A0A4Y2G905_ARAVE</name>
<organism evidence="7 8">
    <name type="scientific">Araneus ventricosus</name>
    <name type="common">Orbweaver spider</name>
    <name type="synonym">Epeira ventricosa</name>
    <dbReference type="NCBI Taxonomy" id="182803"/>
    <lineage>
        <taxon>Eukaryota</taxon>
        <taxon>Metazoa</taxon>
        <taxon>Ecdysozoa</taxon>
        <taxon>Arthropoda</taxon>
        <taxon>Chelicerata</taxon>
        <taxon>Arachnida</taxon>
        <taxon>Araneae</taxon>
        <taxon>Araneomorphae</taxon>
        <taxon>Entelegynae</taxon>
        <taxon>Araneoidea</taxon>
        <taxon>Araneidae</taxon>
        <taxon>Araneus</taxon>
    </lineage>
</organism>
<dbReference type="EC" id="3.1.1.-" evidence="5"/>
<dbReference type="InterPro" id="IPR050309">
    <property type="entry name" value="Type-B_Carboxylest/Lipase"/>
</dbReference>
<dbReference type="Gene3D" id="3.40.50.1820">
    <property type="entry name" value="alpha/beta hydrolase"/>
    <property type="match status" value="1"/>
</dbReference>
<dbReference type="InterPro" id="IPR029058">
    <property type="entry name" value="AB_hydrolase_fold"/>
</dbReference>
<evidence type="ECO:0000259" key="6">
    <source>
        <dbReference type="Pfam" id="PF00135"/>
    </source>
</evidence>
<dbReference type="EMBL" id="BGPR01001239">
    <property type="protein sequence ID" value="GBM49088.1"/>
    <property type="molecule type" value="Genomic_DNA"/>
</dbReference>
<evidence type="ECO:0000256" key="4">
    <source>
        <dbReference type="ARBA" id="ARBA00023180"/>
    </source>
</evidence>
<evidence type="ECO:0000256" key="5">
    <source>
        <dbReference type="RuleBase" id="RU361235"/>
    </source>
</evidence>
<accession>A0A4Y2G905</accession>
<keyword evidence="8" id="KW-1185">Reference proteome</keyword>
<evidence type="ECO:0000256" key="2">
    <source>
        <dbReference type="ARBA" id="ARBA00022487"/>
    </source>
</evidence>
<dbReference type="PANTHER" id="PTHR11559">
    <property type="entry name" value="CARBOXYLESTERASE"/>
    <property type="match status" value="1"/>
</dbReference>
<evidence type="ECO:0000256" key="3">
    <source>
        <dbReference type="ARBA" id="ARBA00022801"/>
    </source>
</evidence>
<evidence type="ECO:0000313" key="8">
    <source>
        <dbReference type="Proteomes" id="UP000499080"/>
    </source>
</evidence>
<keyword evidence="3 5" id="KW-0378">Hydrolase</keyword>
<protein>
    <recommendedName>
        <fullName evidence="5">Carboxylic ester hydrolase</fullName>
        <ecNumber evidence="5">3.1.1.-</ecNumber>
    </recommendedName>
</protein>